<dbReference type="Proteomes" id="UP000014160">
    <property type="component" value="Unassembled WGS sequence"/>
</dbReference>
<reference evidence="2 4" key="2">
    <citation type="submission" date="2013-03" db="EMBL/GenBank/DDBJ databases">
        <title>The Genome Sequence of Enterococcus gilvus ATCC BAA-350 (PacBio/Illumina hybrid assembly).</title>
        <authorList>
            <consortium name="The Broad Institute Genomics Platform"/>
            <consortium name="The Broad Institute Genome Sequencing Center for Infectious Disease"/>
            <person name="Earl A."/>
            <person name="Russ C."/>
            <person name="Gilmore M."/>
            <person name="Surin D."/>
            <person name="Walker B."/>
            <person name="Young S."/>
            <person name="Zeng Q."/>
            <person name="Gargeya S."/>
            <person name="Fitzgerald M."/>
            <person name="Haas B."/>
            <person name="Abouelleil A."/>
            <person name="Allen A.W."/>
            <person name="Alvarado L."/>
            <person name="Arachchi H.M."/>
            <person name="Berlin A.M."/>
            <person name="Chapman S.B."/>
            <person name="Gainer-Dewar J."/>
            <person name="Goldberg J."/>
            <person name="Griggs A."/>
            <person name="Gujja S."/>
            <person name="Hansen M."/>
            <person name="Howarth C."/>
            <person name="Imamovic A."/>
            <person name="Ireland A."/>
            <person name="Larimer J."/>
            <person name="McCowan C."/>
            <person name="Murphy C."/>
            <person name="Pearson M."/>
            <person name="Poon T.W."/>
            <person name="Priest M."/>
            <person name="Roberts A."/>
            <person name="Saif S."/>
            <person name="Shea T."/>
            <person name="Sisk P."/>
            <person name="Sykes S."/>
            <person name="Wortman J."/>
            <person name="Nusbaum C."/>
            <person name="Birren B."/>
        </authorList>
    </citation>
    <scope>NUCLEOTIDE SEQUENCE [LARGE SCALE GENOMIC DNA]</scope>
    <source>
        <strain evidence="2 4">ATCC BAA-350</strain>
    </source>
</reference>
<sequence length="91" mass="10186">MDHLKNICCFAPILVYVTQEVEGKVNTLCLELVTLAAKGWGVSELYEYALKYGSAIDGTEMVLSADSTGIVLIFRPERKKQYLEEASSIYF</sequence>
<evidence type="ECO:0000313" key="1">
    <source>
        <dbReference type="EMBL" id="EOI55491.1"/>
    </source>
</evidence>
<dbReference type="eggNOG" id="ENOG5032FD2">
    <property type="taxonomic scope" value="Bacteria"/>
</dbReference>
<accession>R2VCZ7</accession>
<dbReference type="PATRIC" id="fig|1158614.3.peg.2695"/>
<reference evidence="1 3" key="1">
    <citation type="submission" date="2013-02" db="EMBL/GenBank/DDBJ databases">
        <title>The Genome Sequence of Enterococcus gilvus ATCC BAA-350.</title>
        <authorList>
            <consortium name="The Broad Institute Genome Sequencing Platform"/>
            <consortium name="The Broad Institute Genome Sequencing Center for Infectious Disease"/>
            <person name="Earl A.M."/>
            <person name="Gilmore M.S."/>
            <person name="Lebreton F."/>
            <person name="Walker B."/>
            <person name="Young S.K."/>
            <person name="Zeng Q."/>
            <person name="Gargeya S."/>
            <person name="Fitzgerald M."/>
            <person name="Haas B."/>
            <person name="Abouelleil A."/>
            <person name="Alvarado L."/>
            <person name="Arachchi H.M."/>
            <person name="Berlin A.M."/>
            <person name="Chapman S.B."/>
            <person name="Dewar J."/>
            <person name="Goldberg J."/>
            <person name="Griggs A."/>
            <person name="Gujja S."/>
            <person name="Hansen M."/>
            <person name="Howarth C."/>
            <person name="Imamovic A."/>
            <person name="Larimer J."/>
            <person name="McCowan C."/>
            <person name="Murphy C."/>
            <person name="Neiman D."/>
            <person name="Pearson M."/>
            <person name="Priest M."/>
            <person name="Roberts A."/>
            <person name="Saif S."/>
            <person name="Shea T."/>
            <person name="Sisk P."/>
            <person name="Sykes S."/>
            <person name="Wortman J."/>
            <person name="Nusbaum C."/>
            <person name="Birren B."/>
        </authorList>
    </citation>
    <scope>NUCLEOTIDE SEQUENCE [LARGE SCALE GENOMIC DNA]</scope>
    <source>
        <strain evidence="1 3">ATCC BAA-350</strain>
    </source>
</reference>
<dbReference type="RefSeq" id="WP_010781072.1">
    <property type="nucleotide sequence ID" value="NZ_ASWH01000001.1"/>
</dbReference>
<dbReference type="HOGENOM" id="CLU_2422390_0_0_9"/>
<comment type="caution">
    <text evidence="1">The sequence shown here is derived from an EMBL/GenBank/DDBJ whole genome shotgun (WGS) entry which is preliminary data.</text>
</comment>
<keyword evidence="4" id="KW-1185">Reference proteome</keyword>
<name>R2VCZ7_9ENTE</name>
<evidence type="ECO:0000313" key="4">
    <source>
        <dbReference type="Proteomes" id="UP000014160"/>
    </source>
</evidence>
<organism evidence="1 3">
    <name type="scientific">Enterococcus gilvus ATCC BAA-350</name>
    <dbReference type="NCBI Taxonomy" id="1158614"/>
    <lineage>
        <taxon>Bacteria</taxon>
        <taxon>Bacillati</taxon>
        <taxon>Bacillota</taxon>
        <taxon>Bacilli</taxon>
        <taxon>Lactobacillales</taxon>
        <taxon>Enterococcaceae</taxon>
        <taxon>Enterococcus</taxon>
    </lineage>
</organism>
<dbReference type="EMBL" id="ASWH01000001">
    <property type="protein sequence ID" value="EOW81966.1"/>
    <property type="molecule type" value="Genomic_DNA"/>
</dbReference>
<evidence type="ECO:0000313" key="2">
    <source>
        <dbReference type="EMBL" id="EOW81966.1"/>
    </source>
</evidence>
<dbReference type="Proteomes" id="UP000013750">
    <property type="component" value="Unassembled WGS sequence"/>
</dbReference>
<gene>
    <name evidence="2" type="ORF">I592_01267</name>
    <name evidence="1" type="ORF">UKC_02699</name>
</gene>
<proteinExistence type="predicted"/>
<dbReference type="EMBL" id="AJDQ01000008">
    <property type="protein sequence ID" value="EOI55491.1"/>
    <property type="molecule type" value="Genomic_DNA"/>
</dbReference>
<dbReference type="AlphaFoldDB" id="R2VCZ7"/>
<protein>
    <submittedName>
        <fullName evidence="1">Uncharacterized protein</fullName>
    </submittedName>
</protein>
<evidence type="ECO:0000313" key="3">
    <source>
        <dbReference type="Proteomes" id="UP000013750"/>
    </source>
</evidence>